<dbReference type="Proteomes" id="UP000033740">
    <property type="component" value="Unassembled WGS sequence"/>
</dbReference>
<organism evidence="2 3">
    <name type="scientific">Microbacterium azadirachtae</name>
    <dbReference type="NCBI Taxonomy" id="582680"/>
    <lineage>
        <taxon>Bacteria</taxon>
        <taxon>Bacillati</taxon>
        <taxon>Actinomycetota</taxon>
        <taxon>Actinomycetes</taxon>
        <taxon>Micrococcales</taxon>
        <taxon>Microbacteriaceae</taxon>
        <taxon>Microbacterium</taxon>
    </lineage>
</organism>
<dbReference type="InterPro" id="IPR018547">
    <property type="entry name" value="AbiEi_C"/>
</dbReference>
<dbReference type="RefSeq" id="WP_052680300.1">
    <property type="nucleotide sequence ID" value="NZ_JYIX01000038.1"/>
</dbReference>
<evidence type="ECO:0000259" key="1">
    <source>
        <dbReference type="Pfam" id="PF09407"/>
    </source>
</evidence>
<gene>
    <name evidence="2" type="ORF">RS86_02981</name>
</gene>
<reference evidence="2 3" key="1">
    <citation type="submission" date="2015-02" db="EMBL/GenBank/DDBJ databases">
        <title>Draft genome sequences of ten Microbacterium spp. with emphasis on heavy metal contaminated environments.</title>
        <authorList>
            <person name="Corretto E."/>
        </authorList>
    </citation>
    <scope>NUCLEOTIDE SEQUENCE [LARGE SCALE GENOMIC DNA]</scope>
    <source>
        <strain evidence="2 3">ARN176</strain>
    </source>
</reference>
<accession>A0A0F0LES6</accession>
<keyword evidence="3" id="KW-1185">Reference proteome</keyword>
<feature type="domain" description="AbiEi antitoxin C-terminal" evidence="1">
    <location>
        <begin position="61"/>
        <end position="135"/>
    </location>
</feature>
<comment type="caution">
    <text evidence="2">The sequence shown here is derived from an EMBL/GenBank/DDBJ whole genome shotgun (WGS) entry which is preliminary data.</text>
</comment>
<evidence type="ECO:0000313" key="2">
    <source>
        <dbReference type="EMBL" id="KJL31702.1"/>
    </source>
</evidence>
<name>A0A0F0LES6_9MICO</name>
<dbReference type="EMBL" id="JYIX01000038">
    <property type="protein sequence ID" value="KJL31702.1"/>
    <property type="molecule type" value="Genomic_DNA"/>
</dbReference>
<proteinExistence type="predicted"/>
<dbReference type="Pfam" id="PF09407">
    <property type="entry name" value="AbiEi_1"/>
    <property type="match status" value="1"/>
</dbReference>
<dbReference type="PATRIC" id="fig|582680.6.peg.3057"/>
<evidence type="ECO:0000313" key="3">
    <source>
        <dbReference type="Proteomes" id="UP000033740"/>
    </source>
</evidence>
<dbReference type="STRING" id="582680.RS86_02981"/>
<sequence>MRSAFLHIPGDRLSLAELTAARLDGDVVGLGEAFAPADLVETAVLRASSLTSLVAGMRDAAFAGMSAAWIHGAGDAAPETHELQSASGRRLRAPASRRIIVHDPALDPADVQHLGGVAVTTPERTVIDLLRWPVTLPERHGWALLMVQADPALVGRAATRLAGMHHGPGYHRTARFLAAHGAGPSPS</sequence>
<protein>
    <recommendedName>
        <fullName evidence="1">AbiEi antitoxin C-terminal domain-containing protein</fullName>
    </recommendedName>
</protein>
<dbReference type="AlphaFoldDB" id="A0A0F0LES6"/>